<reference evidence="2 3" key="1">
    <citation type="journal article" date="2019" name="Int. J. Syst. Evol. Microbiol.">
        <title>The Global Catalogue of Microorganisms (GCM) 10K type strain sequencing project: providing services to taxonomists for standard genome sequencing and annotation.</title>
        <authorList>
            <consortium name="The Broad Institute Genomics Platform"/>
            <consortium name="The Broad Institute Genome Sequencing Center for Infectious Disease"/>
            <person name="Wu L."/>
            <person name="Ma J."/>
        </authorList>
    </citation>
    <scope>NUCLEOTIDE SEQUENCE [LARGE SCALE GENOMIC DNA]</scope>
    <source>
        <strain evidence="2 3">JCM 14718</strain>
    </source>
</reference>
<evidence type="ECO:0000256" key="1">
    <source>
        <dbReference type="SAM" id="MobiDB-lite"/>
    </source>
</evidence>
<sequence>MDGLGDGAAAAGILTATKQRPANAAAAQRCGVGAIGSSRGLLRFPLIMSKRASRTGAAPPRHPAVSTGE</sequence>
<dbReference type="EMBL" id="BAAANY010000005">
    <property type="protein sequence ID" value="GAA1665666.1"/>
    <property type="molecule type" value="Genomic_DNA"/>
</dbReference>
<keyword evidence="3" id="KW-1185">Reference proteome</keyword>
<evidence type="ECO:0000313" key="3">
    <source>
        <dbReference type="Proteomes" id="UP001500618"/>
    </source>
</evidence>
<name>A0ABN2G659_9ACTN</name>
<organism evidence="2 3">
    <name type="scientific">Fodinicola feengrottensis</name>
    <dbReference type="NCBI Taxonomy" id="435914"/>
    <lineage>
        <taxon>Bacteria</taxon>
        <taxon>Bacillati</taxon>
        <taxon>Actinomycetota</taxon>
        <taxon>Actinomycetes</taxon>
        <taxon>Mycobacteriales</taxon>
        <taxon>Fodinicola</taxon>
    </lineage>
</organism>
<evidence type="ECO:0000313" key="2">
    <source>
        <dbReference type="EMBL" id="GAA1665666.1"/>
    </source>
</evidence>
<accession>A0ABN2G659</accession>
<feature type="region of interest" description="Disordered" evidence="1">
    <location>
        <begin position="49"/>
        <end position="69"/>
    </location>
</feature>
<gene>
    <name evidence="2" type="ORF">GCM10009765_14000</name>
</gene>
<comment type="caution">
    <text evidence="2">The sequence shown here is derived from an EMBL/GenBank/DDBJ whole genome shotgun (WGS) entry which is preliminary data.</text>
</comment>
<proteinExistence type="predicted"/>
<dbReference type="Proteomes" id="UP001500618">
    <property type="component" value="Unassembled WGS sequence"/>
</dbReference>
<protein>
    <submittedName>
        <fullName evidence="2">Uncharacterized protein</fullName>
    </submittedName>
</protein>